<dbReference type="InterPro" id="IPR000652">
    <property type="entry name" value="Triosephosphate_isomerase"/>
</dbReference>
<keyword evidence="6" id="KW-1185">Reference proteome</keyword>
<dbReference type="EMBL" id="JWZX01003296">
    <property type="protein sequence ID" value="KOO22251.1"/>
    <property type="molecule type" value="Genomic_DNA"/>
</dbReference>
<comment type="pathway">
    <text evidence="4">Carbohydrate degradation; glycolysis; D-glyceraldehyde 3-phosphate from glycerone phosphate: step 1/1.</text>
</comment>
<dbReference type="PROSITE" id="PS51440">
    <property type="entry name" value="TIM_2"/>
    <property type="match status" value="1"/>
</dbReference>
<dbReference type="Gene3D" id="3.20.20.70">
    <property type="entry name" value="Aldolase class I"/>
    <property type="match status" value="1"/>
</dbReference>
<dbReference type="InterPro" id="IPR013785">
    <property type="entry name" value="Aldolase_TIM"/>
</dbReference>
<dbReference type="AlphaFoldDB" id="A0A0M0J6L1"/>
<evidence type="ECO:0000256" key="4">
    <source>
        <dbReference type="RuleBase" id="RU363013"/>
    </source>
</evidence>
<dbReference type="GO" id="GO:0019563">
    <property type="term" value="P:glycerol catabolic process"/>
    <property type="evidence" value="ECO:0007669"/>
    <property type="project" value="TreeGrafter"/>
</dbReference>
<keyword evidence="3 4" id="KW-0413">Isomerase</keyword>
<keyword evidence="4" id="KW-0324">Glycolysis</keyword>
<dbReference type="UniPathway" id="UPA00138"/>
<protein>
    <recommendedName>
        <fullName evidence="4">Triosephosphate isomerase</fullName>
        <ecNumber evidence="4">5.3.1.1</ecNumber>
    </recommendedName>
</protein>
<dbReference type="NCBIfam" id="TIGR00419">
    <property type="entry name" value="tim"/>
    <property type="match status" value="1"/>
</dbReference>
<dbReference type="GO" id="GO:0006096">
    <property type="term" value="P:glycolytic process"/>
    <property type="evidence" value="ECO:0007669"/>
    <property type="project" value="UniProtKB-UniPathway"/>
</dbReference>
<comment type="caution">
    <text evidence="5">The sequence shown here is derived from an EMBL/GenBank/DDBJ whole genome shotgun (WGS) entry which is preliminary data.</text>
</comment>
<reference evidence="6" key="1">
    <citation type="journal article" date="2015" name="PLoS Genet.">
        <title>Genome Sequence and Transcriptome Analyses of Chrysochromulina tobin: Metabolic Tools for Enhanced Algal Fitness in the Prominent Order Prymnesiales (Haptophyceae).</title>
        <authorList>
            <person name="Hovde B.T."/>
            <person name="Deodato C.R."/>
            <person name="Hunsperger H.M."/>
            <person name="Ryken S.A."/>
            <person name="Yost W."/>
            <person name="Jha R.K."/>
            <person name="Patterson J."/>
            <person name="Monnat R.J. Jr."/>
            <person name="Barlow S.B."/>
            <person name="Starkenburg S.R."/>
            <person name="Cattolico R.A."/>
        </authorList>
    </citation>
    <scope>NUCLEOTIDE SEQUENCE</scope>
    <source>
        <strain evidence="6">CCMP291</strain>
    </source>
</reference>
<proteinExistence type="inferred from homology"/>
<dbReference type="Proteomes" id="UP000037460">
    <property type="component" value="Unassembled WGS sequence"/>
</dbReference>
<dbReference type="InterPro" id="IPR035990">
    <property type="entry name" value="TIM_sf"/>
</dbReference>
<dbReference type="GO" id="GO:0046166">
    <property type="term" value="P:glyceraldehyde-3-phosphate biosynthetic process"/>
    <property type="evidence" value="ECO:0007669"/>
    <property type="project" value="TreeGrafter"/>
</dbReference>
<comment type="subunit">
    <text evidence="2">Homodimer.</text>
</comment>
<dbReference type="OrthoDB" id="6715177at2759"/>
<dbReference type="UniPathway" id="UPA00109">
    <property type="reaction ID" value="UER00189"/>
</dbReference>
<gene>
    <name evidence="5" type="ORF">Ctob_003680</name>
</gene>
<organism evidence="5 6">
    <name type="scientific">Chrysochromulina tobinii</name>
    <dbReference type="NCBI Taxonomy" id="1460289"/>
    <lineage>
        <taxon>Eukaryota</taxon>
        <taxon>Haptista</taxon>
        <taxon>Haptophyta</taxon>
        <taxon>Prymnesiophyceae</taxon>
        <taxon>Prymnesiales</taxon>
        <taxon>Chrysochromulinaceae</taxon>
        <taxon>Chrysochromulina</taxon>
    </lineage>
</organism>
<keyword evidence="4" id="KW-0312">Gluconeogenesis</keyword>
<name>A0A0M0J6L1_9EUKA</name>
<evidence type="ECO:0000313" key="6">
    <source>
        <dbReference type="Proteomes" id="UP000037460"/>
    </source>
</evidence>
<dbReference type="InterPro" id="IPR020861">
    <property type="entry name" value="Triosephosphate_isomerase_AS"/>
</dbReference>
<comment type="catalytic activity">
    <reaction evidence="4">
        <text>D-glyceraldehyde 3-phosphate = dihydroxyacetone phosphate</text>
        <dbReference type="Rhea" id="RHEA:18585"/>
        <dbReference type="ChEBI" id="CHEBI:57642"/>
        <dbReference type="ChEBI" id="CHEBI:59776"/>
        <dbReference type="EC" id="5.3.1.1"/>
    </reaction>
</comment>
<dbReference type="GO" id="GO:0005829">
    <property type="term" value="C:cytosol"/>
    <property type="evidence" value="ECO:0007669"/>
    <property type="project" value="TreeGrafter"/>
</dbReference>
<evidence type="ECO:0000256" key="1">
    <source>
        <dbReference type="ARBA" id="ARBA00007422"/>
    </source>
</evidence>
<dbReference type="SUPFAM" id="SSF51351">
    <property type="entry name" value="Triosephosphate isomerase (TIM)"/>
    <property type="match status" value="1"/>
</dbReference>
<dbReference type="EC" id="5.3.1.1" evidence="4"/>
<dbReference type="PANTHER" id="PTHR21139:SF2">
    <property type="entry name" value="TRIOSEPHOSPHATE ISOMERASE"/>
    <property type="match status" value="1"/>
</dbReference>
<comment type="similarity">
    <text evidence="1 4">Belongs to the triosephosphate isomerase family.</text>
</comment>
<dbReference type="CDD" id="cd00311">
    <property type="entry name" value="TIM"/>
    <property type="match status" value="1"/>
</dbReference>
<dbReference type="GO" id="GO:0004807">
    <property type="term" value="F:triose-phosphate isomerase activity"/>
    <property type="evidence" value="ECO:0007669"/>
    <property type="project" value="UniProtKB-EC"/>
</dbReference>
<dbReference type="PROSITE" id="PS00171">
    <property type="entry name" value="TIM_1"/>
    <property type="match status" value="1"/>
</dbReference>
<comment type="pathway">
    <text evidence="4">Carbohydrate biosynthesis; gluconeogenesis.</text>
</comment>
<evidence type="ECO:0000313" key="5">
    <source>
        <dbReference type="EMBL" id="KOO22251.1"/>
    </source>
</evidence>
<dbReference type="Pfam" id="PF00121">
    <property type="entry name" value="TIM"/>
    <property type="match status" value="1"/>
</dbReference>
<accession>A0A0M0J6L1</accession>
<evidence type="ECO:0000256" key="3">
    <source>
        <dbReference type="ARBA" id="ARBA00023235"/>
    </source>
</evidence>
<sequence length="258" mass="27709">MPRRPIVGGNWKCNPVEVSKLDGLVANINACDTTDCDVYVCPSNLHVGIVYTKFKEGVWCTPQNCNFKGCGAFTGEMAADQMVDMGLKWCLIGHSERRGEFGLPTPPESSALLAAKCEYLYSKGMKCVYAIGEPLSIREKGIEAVLEYCVQQLKPFLPLMDAEKLVIAYEPVWSIGTGVTASPEQAQETHAALRKWIAENKDPATAEAIRIQYGGSATAANAPQLSACPDVDGFLVGGASLKSEFAEIVAAIANAKKA</sequence>
<dbReference type="PANTHER" id="PTHR21139">
    <property type="entry name" value="TRIOSEPHOSPHATE ISOMERASE"/>
    <property type="match status" value="1"/>
</dbReference>
<evidence type="ECO:0000256" key="2">
    <source>
        <dbReference type="ARBA" id="ARBA00011738"/>
    </source>
</evidence>
<dbReference type="GO" id="GO:0006094">
    <property type="term" value="P:gluconeogenesis"/>
    <property type="evidence" value="ECO:0007669"/>
    <property type="project" value="UniProtKB-UniPathway"/>
</dbReference>